<dbReference type="EMBL" id="GEDC01028685">
    <property type="protein sequence ID" value="JAS08613.1"/>
    <property type="molecule type" value="Transcribed_RNA"/>
</dbReference>
<evidence type="ECO:0000256" key="1">
    <source>
        <dbReference type="SAM" id="SignalP"/>
    </source>
</evidence>
<accession>A0A1B6C539</accession>
<feature type="signal peptide" evidence="1">
    <location>
        <begin position="1"/>
        <end position="17"/>
    </location>
</feature>
<keyword evidence="1" id="KW-0732">Signal</keyword>
<gene>
    <name evidence="2" type="ORF">g.12781</name>
</gene>
<protein>
    <recommendedName>
        <fullName evidence="3">Prolyl 4-hydroxylase alpha-subunit N-terminal domain-containing protein</fullName>
    </recommendedName>
</protein>
<sequence>MFKVLTVLLALVEISFGGYVNVALRRNIILKKDVLEIVKIGALRNLLKVGITYEEKYEQLRKIYEGDKDLLLHIKEFEKEKKNFSYKTTLDLLEAFELIEKADNYTREVDINPDICKNLIGVNNV</sequence>
<proteinExistence type="predicted"/>
<dbReference type="AlphaFoldDB" id="A0A1B6C539"/>
<name>A0A1B6C539_9HEMI</name>
<feature type="chain" id="PRO_5008580217" description="Prolyl 4-hydroxylase alpha-subunit N-terminal domain-containing protein" evidence="1">
    <location>
        <begin position="18"/>
        <end position="125"/>
    </location>
</feature>
<evidence type="ECO:0000313" key="2">
    <source>
        <dbReference type="EMBL" id="JAS08613.1"/>
    </source>
</evidence>
<feature type="non-terminal residue" evidence="2">
    <location>
        <position position="125"/>
    </location>
</feature>
<organism evidence="2">
    <name type="scientific">Clastoptera arizonana</name>
    <name type="common">Arizona spittle bug</name>
    <dbReference type="NCBI Taxonomy" id="38151"/>
    <lineage>
        <taxon>Eukaryota</taxon>
        <taxon>Metazoa</taxon>
        <taxon>Ecdysozoa</taxon>
        <taxon>Arthropoda</taxon>
        <taxon>Hexapoda</taxon>
        <taxon>Insecta</taxon>
        <taxon>Pterygota</taxon>
        <taxon>Neoptera</taxon>
        <taxon>Paraneoptera</taxon>
        <taxon>Hemiptera</taxon>
        <taxon>Auchenorrhyncha</taxon>
        <taxon>Cercopoidea</taxon>
        <taxon>Clastopteridae</taxon>
        <taxon>Clastoptera</taxon>
    </lineage>
</organism>
<reference evidence="2" key="1">
    <citation type="submission" date="2015-12" db="EMBL/GenBank/DDBJ databases">
        <title>De novo transcriptome assembly of four potential Pierce s Disease insect vectors from Arizona vineyards.</title>
        <authorList>
            <person name="Tassone E.E."/>
        </authorList>
    </citation>
    <scope>NUCLEOTIDE SEQUENCE</scope>
</reference>
<evidence type="ECO:0008006" key="3">
    <source>
        <dbReference type="Google" id="ProtNLM"/>
    </source>
</evidence>